<feature type="chain" id="PRO_5035176710" description="Fe2OG dioxygenase domain-containing protein" evidence="1">
    <location>
        <begin position="18"/>
        <end position="282"/>
    </location>
</feature>
<gene>
    <name evidence="2" type="ORF">PECAL_4P19810</name>
</gene>
<protein>
    <recommendedName>
        <fullName evidence="4">Fe2OG dioxygenase domain-containing protein</fullName>
    </recommendedName>
</protein>
<dbReference type="SUPFAM" id="SSF51197">
    <property type="entry name" value="Clavaminate synthase-like"/>
    <property type="match status" value="1"/>
</dbReference>
<name>A0A8J2SVK4_9STRA</name>
<keyword evidence="1" id="KW-0732">Signal</keyword>
<evidence type="ECO:0000313" key="3">
    <source>
        <dbReference type="Proteomes" id="UP000789595"/>
    </source>
</evidence>
<evidence type="ECO:0008006" key="4">
    <source>
        <dbReference type="Google" id="ProtNLM"/>
    </source>
</evidence>
<keyword evidence="3" id="KW-1185">Reference proteome</keyword>
<reference evidence="2" key="1">
    <citation type="submission" date="2021-11" db="EMBL/GenBank/DDBJ databases">
        <authorList>
            <consortium name="Genoscope - CEA"/>
            <person name="William W."/>
        </authorList>
    </citation>
    <scope>NUCLEOTIDE SEQUENCE</scope>
</reference>
<evidence type="ECO:0000256" key="1">
    <source>
        <dbReference type="SAM" id="SignalP"/>
    </source>
</evidence>
<dbReference type="InterPro" id="IPR037151">
    <property type="entry name" value="AlkB-like_sf"/>
</dbReference>
<organism evidence="2 3">
    <name type="scientific">Pelagomonas calceolata</name>
    <dbReference type="NCBI Taxonomy" id="35677"/>
    <lineage>
        <taxon>Eukaryota</taxon>
        <taxon>Sar</taxon>
        <taxon>Stramenopiles</taxon>
        <taxon>Ochrophyta</taxon>
        <taxon>Pelagophyceae</taxon>
        <taxon>Pelagomonadales</taxon>
        <taxon>Pelagomonadaceae</taxon>
        <taxon>Pelagomonas</taxon>
    </lineage>
</organism>
<dbReference type="AlphaFoldDB" id="A0A8J2SVK4"/>
<comment type="caution">
    <text evidence="2">The sequence shown here is derived from an EMBL/GenBank/DDBJ whole genome shotgun (WGS) entry which is preliminary data.</text>
</comment>
<sequence length="282" mass="30833">MKLFVLVLAGIAQQATPLQLLNAGGGRGAGLLLPRALNERQQSQMYAYVCANARGTQEWQNLQVDAGTLACDERDMRVPASLNLLGLCLTGRLSYRFKTPFPAERPLPLLVHKHPYTLKSNGEEPRTILTWARQLASYAARKVASVDATGLAPREERARLARALRATRLDSLVSILYRARGALRPHVDHGLEGLGLAVSLGSSCEFRYGDEIVELRSGDALFGNFGSVEHEVVSTRPAATGPAWWRRLPAAPGLAGEISRFGRARCSLQIRQARDRRRASSG</sequence>
<feature type="signal peptide" evidence="1">
    <location>
        <begin position="1"/>
        <end position="17"/>
    </location>
</feature>
<dbReference type="Gene3D" id="2.60.120.590">
    <property type="entry name" value="Alpha-ketoglutarate-dependent dioxygenase AlkB-like"/>
    <property type="match status" value="1"/>
</dbReference>
<accession>A0A8J2SVK4</accession>
<proteinExistence type="predicted"/>
<dbReference type="EMBL" id="CAKKNE010000004">
    <property type="protein sequence ID" value="CAH0374682.1"/>
    <property type="molecule type" value="Genomic_DNA"/>
</dbReference>
<evidence type="ECO:0000313" key="2">
    <source>
        <dbReference type="EMBL" id="CAH0374682.1"/>
    </source>
</evidence>
<dbReference type="Proteomes" id="UP000789595">
    <property type="component" value="Unassembled WGS sequence"/>
</dbReference>
<dbReference type="OrthoDB" id="1055148at2759"/>